<feature type="transmembrane region" description="Helical" evidence="1">
    <location>
        <begin position="48"/>
        <end position="69"/>
    </location>
</feature>
<keyword evidence="3" id="KW-1185">Reference proteome</keyword>
<evidence type="ECO:0000313" key="3">
    <source>
        <dbReference type="Proteomes" id="UP000019024"/>
    </source>
</evidence>
<dbReference type="Pfam" id="PF09858">
    <property type="entry name" value="DUF2085"/>
    <property type="match status" value="1"/>
</dbReference>
<dbReference type="HOGENOM" id="CLU_1754780_0_0_2"/>
<feature type="transmembrane region" description="Helical" evidence="1">
    <location>
        <begin position="130"/>
        <end position="147"/>
    </location>
</feature>
<keyword evidence="1" id="KW-0812">Transmembrane</keyword>
<feature type="transmembrane region" description="Helical" evidence="1">
    <location>
        <begin position="75"/>
        <end position="94"/>
    </location>
</feature>
<dbReference type="Proteomes" id="UP000019024">
    <property type="component" value="Chromosome"/>
</dbReference>
<proteinExistence type="predicted"/>
<accession>W0JSX5</accession>
<dbReference type="RefSeq" id="WP_049953540.1">
    <property type="nucleotide sequence ID" value="NZ_CP007055.1"/>
</dbReference>
<name>W0JSX5_9EURY</name>
<evidence type="ECO:0008006" key="4">
    <source>
        <dbReference type="Google" id="ProtNLM"/>
    </source>
</evidence>
<dbReference type="InterPro" id="IPR019206">
    <property type="entry name" value="DUF2085_TM"/>
</dbReference>
<dbReference type="GeneID" id="25146167"/>
<dbReference type="OrthoDB" id="65798at2157"/>
<dbReference type="STRING" id="797299.HALLA_17330"/>
<evidence type="ECO:0000313" key="2">
    <source>
        <dbReference type="EMBL" id="AHG00300.1"/>
    </source>
</evidence>
<dbReference type="EMBL" id="CP007055">
    <property type="protein sequence ID" value="AHG00300.1"/>
    <property type="molecule type" value="Genomic_DNA"/>
</dbReference>
<keyword evidence="1" id="KW-1133">Transmembrane helix</keyword>
<organism evidence="2 3">
    <name type="scientific">Halostagnicola larsenii XH-48</name>
    <dbReference type="NCBI Taxonomy" id="797299"/>
    <lineage>
        <taxon>Archaea</taxon>
        <taxon>Methanobacteriati</taxon>
        <taxon>Methanobacteriota</taxon>
        <taxon>Stenosarchaea group</taxon>
        <taxon>Halobacteria</taxon>
        <taxon>Halobacteriales</taxon>
        <taxon>Natrialbaceae</taxon>
        <taxon>Halostagnicola</taxon>
    </lineage>
</organism>
<evidence type="ECO:0000256" key="1">
    <source>
        <dbReference type="SAM" id="Phobius"/>
    </source>
</evidence>
<dbReference type="eggNOG" id="arCOG03949">
    <property type="taxonomic scope" value="Archaea"/>
</dbReference>
<gene>
    <name evidence="2" type="ORF">HALLA_17330</name>
</gene>
<keyword evidence="1" id="KW-0472">Membrane</keyword>
<dbReference type="KEGG" id="hlr:HALLA_17330"/>
<sequence length="156" mass="16684">MGIDRSELRAGLARTWPYLLSHHLPSERHRCYAPVIFGRRIHICARCLGIYPGILAALVVALLGGGLLASPVATLAVALVFPLPALVDWTLTTFTERRGYNLVRTATGFLLGCGYGTGLVHLLLAGDLRVLAVGIAYALAAGSLLYLSTIDGETER</sequence>
<feature type="transmembrane region" description="Helical" evidence="1">
    <location>
        <begin position="106"/>
        <end position="124"/>
    </location>
</feature>
<reference evidence="2 3" key="1">
    <citation type="submission" date="2014-01" db="EMBL/GenBank/DDBJ databases">
        <authorList>
            <consortium name="DOE Joint Genome Institute"/>
            <person name="Anderson I."/>
            <person name="Huntemann M."/>
            <person name="Han J."/>
            <person name="Chen A."/>
            <person name="Kyrpides N."/>
            <person name="Mavromatis K."/>
            <person name="Markowitz V."/>
            <person name="Palaniappan K."/>
            <person name="Ivanova N."/>
            <person name="Schaumberg A."/>
            <person name="Pati A."/>
            <person name="Liolios K."/>
            <person name="Nordberg H.P."/>
            <person name="Cantor M.N."/>
            <person name="Hua S.X."/>
            <person name="Woyke T."/>
        </authorList>
    </citation>
    <scope>NUCLEOTIDE SEQUENCE [LARGE SCALE GENOMIC DNA]</scope>
    <source>
        <strain evidence="2 3">XH-48</strain>
    </source>
</reference>
<protein>
    <recommendedName>
        <fullName evidence="4">DUF2085 domain-containing protein</fullName>
    </recommendedName>
</protein>
<dbReference type="AlphaFoldDB" id="W0JSX5"/>